<evidence type="ECO:0000313" key="1">
    <source>
        <dbReference type="EMBL" id="SMO59695.1"/>
    </source>
</evidence>
<dbReference type="AlphaFoldDB" id="A0A521CJX4"/>
<protein>
    <submittedName>
        <fullName evidence="1">Uncharacterized protein</fullName>
    </submittedName>
</protein>
<keyword evidence="2" id="KW-1185">Reference proteome</keyword>
<gene>
    <name evidence="1" type="ORF">SAMN06269117_11349</name>
</gene>
<sequence length="97" mass="11208">MVTLEKLKEVDFGNLPEEKKQEIKREAKRMSKVFERVITQLLVNEVLYGRDTVLVETELGSGWNKTRLPKGTTYREALTALTFLINDLAVDLNLRKN</sequence>
<dbReference type="RefSeq" id="WP_142935607.1">
    <property type="nucleotide sequence ID" value="NZ_FXTM01000013.1"/>
</dbReference>
<name>A0A521CJX4_9BACT</name>
<evidence type="ECO:0000313" key="2">
    <source>
        <dbReference type="Proteomes" id="UP000317315"/>
    </source>
</evidence>
<reference evidence="1 2" key="1">
    <citation type="submission" date="2017-05" db="EMBL/GenBank/DDBJ databases">
        <authorList>
            <person name="Varghese N."/>
            <person name="Submissions S."/>
        </authorList>
    </citation>
    <scope>NUCLEOTIDE SEQUENCE [LARGE SCALE GENOMIC DNA]</scope>
    <source>
        <strain evidence="1 2">DSM 16304</strain>
    </source>
</reference>
<accession>A0A521CJX4</accession>
<dbReference type="Proteomes" id="UP000317315">
    <property type="component" value="Unassembled WGS sequence"/>
</dbReference>
<proteinExistence type="predicted"/>
<dbReference type="EMBL" id="FXTM01000013">
    <property type="protein sequence ID" value="SMO59695.1"/>
    <property type="molecule type" value="Genomic_DNA"/>
</dbReference>
<organism evidence="1 2">
    <name type="scientific">Balnearium lithotrophicum</name>
    <dbReference type="NCBI Taxonomy" id="223788"/>
    <lineage>
        <taxon>Bacteria</taxon>
        <taxon>Pseudomonadati</taxon>
        <taxon>Aquificota</taxon>
        <taxon>Aquificia</taxon>
        <taxon>Desulfurobacteriales</taxon>
        <taxon>Desulfurobacteriaceae</taxon>
        <taxon>Balnearium</taxon>
    </lineage>
</organism>